<name>A0AC61Y5P4_9FLAO</name>
<dbReference type="EMBL" id="CABVMM010000003">
    <property type="protein sequence ID" value="VVU99808.1"/>
    <property type="molecule type" value="Genomic_DNA"/>
</dbReference>
<sequence>MQKLIALSFLFLSISGFAKIRTETIKLDNELEINSLNPEILFSHLVLSQNNSATPIIIDFDIDNSILIYRRRTVSHYTSERESIYENTFVIPTCNKNITTKQL</sequence>
<dbReference type="Proteomes" id="UP000356253">
    <property type="component" value="Unassembled WGS sequence"/>
</dbReference>
<gene>
    <name evidence="1" type="ORF">FVB9532_01067</name>
</gene>
<protein>
    <submittedName>
        <fullName evidence="1">Uncharacterized protein</fullName>
    </submittedName>
</protein>
<reference evidence="1" key="1">
    <citation type="submission" date="2019-09" db="EMBL/GenBank/DDBJ databases">
        <authorList>
            <person name="Rodrigo-Torres L."/>
            <person name="Arahal R. D."/>
            <person name="Lucena T."/>
        </authorList>
    </citation>
    <scope>NUCLEOTIDE SEQUENCE</scope>
    <source>
        <strain evidence="1">ISS653</strain>
    </source>
</reference>
<accession>A0AC61Y5P4</accession>
<keyword evidence="2" id="KW-1185">Reference proteome</keyword>
<proteinExistence type="predicted"/>
<evidence type="ECO:0000313" key="1">
    <source>
        <dbReference type="EMBL" id="VVU99808.1"/>
    </source>
</evidence>
<comment type="caution">
    <text evidence="1">The sequence shown here is derived from an EMBL/GenBank/DDBJ whole genome shotgun (WGS) entry which is preliminary data.</text>
</comment>
<organism evidence="1 2">
    <name type="scientific">Mesonia oceanica</name>
    <dbReference type="NCBI Taxonomy" id="2687242"/>
    <lineage>
        <taxon>Bacteria</taxon>
        <taxon>Pseudomonadati</taxon>
        <taxon>Bacteroidota</taxon>
        <taxon>Flavobacteriia</taxon>
        <taxon>Flavobacteriales</taxon>
        <taxon>Flavobacteriaceae</taxon>
        <taxon>Mesonia</taxon>
    </lineage>
</organism>
<evidence type="ECO:0000313" key="2">
    <source>
        <dbReference type="Proteomes" id="UP000356253"/>
    </source>
</evidence>